<dbReference type="PANTHER" id="PTHR33397:SF5">
    <property type="entry name" value="RNASE YUTE-RELATED"/>
    <property type="match status" value="1"/>
</dbReference>
<feature type="non-terminal residue" evidence="5">
    <location>
        <position position="1"/>
    </location>
</feature>
<dbReference type="InterPro" id="IPR037038">
    <property type="entry name" value="HepT-like_sf"/>
</dbReference>
<keyword evidence="3" id="KW-0378">Hydrolase</keyword>
<proteinExistence type="inferred from homology"/>
<dbReference type="HOGENOM" id="CLU_142825_1_1_7"/>
<comment type="similarity">
    <text evidence="4">Belongs to the HepT RNase toxin family.</text>
</comment>
<dbReference type="NCBIfam" id="NF047751">
    <property type="entry name" value="HepT_toxin"/>
    <property type="match status" value="1"/>
</dbReference>
<evidence type="ECO:0000256" key="1">
    <source>
        <dbReference type="ARBA" id="ARBA00022649"/>
    </source>
</evidence>
<evidence type="ECO:0000256" key="3">
    <source>
        <dbReference type="ARBA" id="ARBA00022801"/>
    </source>
</evidence>
<dbReference type="Gene3D" id="1.20.120.580">
    <property type="entry name" value="bsu32300-like"/>
    <property type="match status" value="1"/>
</dbReference>
<protein>
    <recommendedName>
        <fullName evidence="7">DUF86 domain-containing protein</fullName>
    </recommendedName>
</protein>
<dbReference type="Pfam" id="PF01934">
    <property type="entry name" value="HepT-like"/>
    <property type="match status" value="1"/>
</dbReference>
<dbReference type="EMBL" id="AZHX01002239">
    <property type="protein sequence ID" value="ETW96047.1"/>
    <property type="molecule type" value="Genomic_DNA"/>
</dbReference>
<comment type="caution">
    <text evidence="5">The sequence shown here is derived from an EMBL/GenBank/DDBJ whole genome shotgun (WGS) entry which is preliminary data.</text>
</comment>
<organism evidence="5 6">
    <name type="scientific">Candidatus Entotheonella gemina</name>
    <dbReference type="NCBI Taxonomy" id="1429439"/>
    <lineage>
        <taxon>Bacteria</taxon>
        <taxon>Pseudomonadati</taxon>
        <taxon>Nitrospinota/Tectimicrobiota group</taxon>
        <taxon>Candidatus Tectimicrobiota</taxon>
        <taxon>Candidatus Entotheonellia</taxon>
        <taxon>Candidatus Entotheonellales</taxon>
        <taxon>Candidatus Entotheonellaceae</taxon>
        <taxon>Candidatus Entotheonella</taxon>
    </lineage>
</organism>
<evidence type="ECO:0000256" key="2">
    <source>
        <dbReference type="ARBA" id="ARBA00022722"/>
    </source>
</evidence>
<evidence type="ECO:0008006" key="7">
    <source>
        <dbReference type="Google" id="ProtNLM"/>
    </source>
</evidence>
<gene>
    <name evidence="5" type="ORF">ETSY2_47145</name>
</gene>
<dbReference type="InterPro" id="IPR008201">
    <property type="entry name" value="HepT-like"/>
</dbReference>
<reference evidence="5 6" key="1">
    <citation type="journal article" date="2014" name="Nature">
        <title>An environmental bacterial taxon with a large and distinct metabolic repertoire.</title>
        <authorList>
            <person name="Wilson M.C."/>
            <person name="Mori T."/>
            <person name="Ruckert C."/>
            <person name="Uria A.R."/>
            <person name="Helf M.J."/>
            <person name="Takada K."/>
            <person name="Gernert C."/>
            <person name="Steffens U.A."/>
            <person name="Heycke N."/>
            <person name="Schmitt S."/>
            <person name="Rinke C."/>
            <person name="Helfrich E.J."/>
            <person name="Brachmann A.O."/>
            <person name="Gurgui C."/>
            <person name="Wakimoto T."/>
            <person name="Kracht M."/>
            <person name="Crusemann M."/>
            <person name="Hentschel U."/>
            <person name="Abe I."/>
            <person name="Matsunaga S."/>
            <person name="Kalinowski J."/>
            <person name="Takeyama H."/>
            <person name="Piel J."/>
        </authorList>
    </citation>
    <scope>NUCLEOTIDE SEQUENCE [LARGE SCALE GENOMIC DNA]</scope>
    <source>
        <strain evidence="6">TSY2</strain>
    </source>
</reference>
<accession>W4LDH2</accession>
<evidence type="ECO:0000313" key="6">
    <source>
        <dbReference type="Proteomes" id="UP000019140"/>
    </source>
</evidence>
<dbReference type="AlphaFoldDB" id="W4LDH2"/>
<dbReference type="Proteomes" id="UP000019140">
    <property type="component" value="Unassembled WGS sequence"/>
</dbReference>
<evidence type="ECO:0000313" key="5">
    <source>
        <dbReference type="EMBL" id="ETW96047.1"/>
    </source>
</evidence>
<name>W4LDH2_9BACT</name>
<dbReference type="PANTHER" id="PTHR33397">
    <property type="entry name" value="UPF0331 PROTEIN YUTE"/>
    <property type="match status" value="1"/>
</dbReference>
<keyword evidence="1" id="KW-1277">Toxin-antitoxin system</keyword>
<dbReference type="GO" id="GO:0110001">
    <property type="term" value="C:toxin-antitoxin complex"/>
    <property type="evidence" value="ECO:0007669"/>
    <property type="project" value="InterPro"/>
</dbReference>
<dbReference type="GO" id="GO:0004540">
    <property type="term" value="F:RNA nuclease activity"/>
    <property type="evidence" value="ECO:0007669"/>
    <property type="project" value="InterPro"/>
</dbReference>
<dbReference type="InterPro" id="IPR052379">
    <property type="entry name" value="Type_VII_TA_RNase"/>
</dbReference>
<evidence type="ECO:0000256" key="4">
    <source>
        <dbReference type="ARBA" id="ARBA00024207"/>
    </source>
</evidence>
<keyword evidence="2" id="KW-0540">Nuclease</keyword>
<dbReference type="GO" id="GO:0016787">
    <property type="term" value="F:hydrolase activity"/>
    <property type="evidence" value="ECO:0007669"/>
    <property type="project" value="UniProtKB-KW"/>
</dbReference>
<sequence>TDICGMLVAGLRLGLPAEAWETFDKLREATVIAPETATMLRRMRGFRNILVHEYTQVDDQIVYQMASERLGDFEVFIREVLEHLADH</sequence>
<keyword evidence="6" id="KW-1185">Reference proteome</keyword>